<evidence type="ECO:0000313" key="6">
    <source>
        <dbReference type="Proteomes" id="UP001596200"/>
    </source>
</evidence>
<dbReference type="CDD" id="cd04301">
    <property type="entry name" value="NAT_SF"/>
    <property type="match status" value="1"/>
</dbReference>
<dbReference type="SUPFAM" id="SSF55729">
    <property type="entry name" value="Acyl-CoA N-acyltransferases (Nat)"/>
    <property type="match status" value="1"/>
</dbReference>
<dbReference type="PROSITE" id="PS51186">
    <property type="entry name" value="GNAT"/>
    <property type="match status" value="1"/>
</dbReference>
<sequence length="193" mass="21934">MIILPARPEDVPRLVRFRVDAAAWLTPMGIDQWSAPFPVEHIAASVSAGEVFLVKEAQEGEAIATVTLDRTIDPEIWDLWTPEEREEPALYVHKLAVDRRYGGRSLGGRLLDWAGDRAAQQGSRWLRLDAWTSNARLHQYYLQQGFKHVRTTTDPDEVSGWLAQRPARYAEHGFDDRTSPPLRPLPPLSNHHV</sequence>
<feature type="region of interest" description="Disordered" evidence="3">
    <location>
        <begin position="172"/>
        <end position="193"/>
    </location>
</feature>
<dbReference type="Gene3D" id="3.40.630.30">
    <property type="match status" value="1"/>
</dbReference>
<protein>
    <submittedName>
        <fullName evidence="5">GNAT family N-acetyltransferase</fullName>
        <ecNumber evidence="5">2.3.1.-</ecNumber>
    </submittedName>
</protein>
<evidence type="ECO:0000256" key="1">
    <source>
        <dbReference type="ARBA" id="ARBA00022679"/>
    </source>
</evidence>
<dbReference type="InterPro" id="IPR050832">
    <property type="entry name" value="Bact_Acetyltransf"/>
</dbReference>
<accession>A0ABW1GE14</accession>
<evidence type="ECO:0000259" key="4">
    <source>
        <dbReference type="PROSITE" id="PS51186"/>
    </source>
</evidence>
<evidence type="ECO:0000256" key="3">
    <source>
        <dbReference type="SAM" id="MobiDB-lite"/>
    </source>
</evidence>
<dbReference type="EC" id="2.3.1.-" evidence="5"/>
<proteinExistence type="predicted"/>
<reference evidence="6" key="1">
    <citation type="journal article" date="2019" name="Int. J. Syst. Evol. Microbiol.">
        <title>The Global Catalogue of Microorganisms (GCM) 10K type strain sequencing project: providing services to taxonomists for standard genome sequencing and annotation.</title>
        <authorList>
            <consortium name="The Broad Institute Genomics Platform"/>
            <consortium name="The Broad Institute Genome Sequencing Center for Infectious Disease"/>
            <person name="Wu L."/>
            <person name="Ma J."/>
        </authorList>
    </citation>
    <scope>NUCLEOTIDE SEQUENCE [LARGE SCALE GENOMIC DNA]</scope>
    <source>
        <strain evidence="6">JCM 4147</strain>
    </source>
</reference>
<gene>
    <name evidence="5" type="ORF">ACFP1B_00090</name>
</gene>
<dbReference type="InterPro" id="IPR000182">
    <property type="entry name" value="GNAT_dom"/>
</dbReference>
<name>A0ABW1GE14_9ACTN</name>
<organism evidence="5 6">
    <name type="scientific">Streptomyces pulveraceus</name>
    <dbReference type="NCBI Taxonomy" id="68258"/>
    <lineage>
        <taxon>Bacteria</taxon>
        <taxon>Bacillati</taxon>
        <taxon>Actinomycetota</taxon>
        <taxon>Actinomycetes</taxon>
        <taxon>Kitasatosporales</taxon>
        <taxon>Streptomycetaceae</taxon>
        <taxon>Streptomyces</taxon>
    </lineage>
</organism>
<dbReference type="PANTHER" id="PTHR43877:SF2">
    <property type="entry name" value="AMINOALKYLPHOSPHONATE N-ACETYLTRANSFERASE-RELATED"/>
    <property type="match status" value="1"/>
</dbReference>
<dbReference type="Proteomes" id="UP001596200">
    <property type="component" value="Unassembled WGS sequence"/>
</dbReference>
<keyword evidence="1 5" id="KW-0808">Transferase</keyword>
<dbReference type="Pfam" id="PF00583">
    <property type="entry name" value="Acetyltransf_1"/>
    <property type="match status" value="1"/>
</dbReference>
<dbReference type="RefSeq" id="WP_344509016.1">
    <property type="nucleotide sequence ID" value="NZ_BAAATU010000007.1"/>
</dbReference>
<dbReference type="GO" id="GO:0016746">
    <property type="term" value="F:acyltransferase activity"/>
    <property type="evidence" value="ECO:0007669"/>
    <property type="project" value="UniProtKB-KW"/>
</dbReference>
<keyword evidence="6" id="KW-1185">Reference proteome</keyword>
<feature type="domain" description="N-acetyltransferase" evidence="4">
    <location>
        <begin position="1"/>
        <end position="168"/>
    </location>
</feature>
<evidence type="ECO:0000313" key="5">
    <source>
        <dbReference type="EMBL" id="MFC5911842.1"/>
    </source>
</evidence>
<evidence type="ECO:0000256" key="2">
    <source>
        <dbReference type="ARBA" id="ARBA00023315"/>
    </source>
</evidence>
<dbReference type="PANTHER" id="PTHR43877">
    <property type="entry name" value="AMINOALKYLPHOSPHONATE N-ACETYLTRANSFERASE-RELATED-RELATED"/>
    <property type="match status" value="1"/>
</dbReference>
<comment type="caution">
    <text evidence="5">The sequence shown here is derived from an EMBL/GenBank/DDBJ whole genome shotgun (WGS) entry which is preliminary data.</text>
</comment>
<dbReference type="EMBL" id="JBHSPU010000001">
    <property type="protein sequence ID" value="MFC5911842.1"/>
    <property type="molecule type" value="Genomic_DNA"/>
</dbReference>
<keyword evidence="2 5" id="KW-0012">Acyltransferase</keyword>
<dbReference type="InterPro" id="IPR016181">
    <property type="entry name" value="Acyl_CoA_acyltransferase"/>
</dbReference>